<feature type="chain" id="PRO_5045940494" description="Cytochrome c7-like domain-containing protein" evidence="1">
    <location>
        <begin position="26"/>
        <end position="132"/>
    </location>
</feature>
<evidence type="ECO:0000313" key="4">
    <source>
        <dbReference type="Proteomes" id="UP001162734"/>
    </source>
</evidence>
<evidence type="ECO:0000256" key="1">
    <source>
        <dbReference type="SAM" id="SignalP"/>
    </source>
</evidence>
<dbReference type="InterPro" id="IPR036280">
    <property type="entry name" value="Multihaem_cyt_sf"/>
</dbReference>
<name>A0ABM7X9C8_9BACT</name>
<dbReference type="Proteomes" id="UP001162734">
    <property type="component" value="Chromosome"/>
</dbReference>
<evidence type="ECO:0000313" key="3">
    <source>
        <dbReference type="EMBL" id="BDG08454.1"/>
    </source>
</evidence>
<organism evidence="3 4">
    <name type="scientific">Anaeromyxobacter paludicola</name>
    <dbReference type="NCBI Taxonomy" id="2918171"/>
    <lineage>
        <taxon>Bacteria</taxon>
        <taxon>Pseudomonadati</taxon>
        <taxon>Myxococcota</taxon>
        <taxon>Myxococcia</taxon>
        <taxon>Myxococcales</taxon>
        <taxon>Cystobacterineae</taxon>
        <taxon>Anaeromyxobacteraceae</taxon>
        <taxon>Anaeromyxobacter</taxon>
    </lineage>
</organism>
<dbReference type="RefSeq" id="WP_248345632.1">
    <property type="nucleotide sequence ID" value="NZ_AP025592.1"/>
</dbReference>
<dbReference type="EMBL" id="AP025592">
    <property type="protein sequence ID" value="BDG08454.1"/>
    <property type="molecule type" value="Genomic_DNA"/>
</dbReference>
<sequence length="132" mass="13664">MRTRSAFAVLLAAALVGPALPGASAAAAPPARHPEVAVGGAETCASCHAEVTPAAARAWRESRHGLDQVKCFACHGSTGADFRRHPEPARCQACHAREVDSVTQAGATRDCFACHPSHALLPAKGKSPHVKK</sequence>
<feature type="domain" description="Cytochrome c7-like" evidence="2">
    <location>
        <begin position="40"/>
        <end position="95"/>
    </location>
</feature>
<dbReference type="Pfam" id="PF14522">
    <property type="entry name" value="Cytochrome_C7"/>
    <property type="match status" value="1"/>
</dbReference>
<feature type="signal peptide" evidence="1">
    <location>
        <begin position="1"/>
        <end position="25"/>
    </location>
</feature>
<keyword evidence="1" id="KW-0732">Signal</keyword>
<reference evidence="4" key="1">
    <citation type="journal article" date="2022" name="Int. J. Syst. Evol. Microbiol.">
        <title>Anaeromyxobacter oryzae sp. nov., Anaeromyxobacter diazotrophicus sp. nov. and Anaeromyxobacter paludicola sp. nov., isolated from paddy soils.</title>
        <authorList>
            <person name="Itoh H."/>
            <person name="Xu Z."/>
            <person name="Mise K."/>
            <person name="Masuda Y."/>
            <person name="Ushijima N."/>
            <person name="Hayakawa C."/>
            <person name="Shiratori Y."/>
            <person name="Senoo K."/>
        </authorList>
    </citation>
    <scope>NUCLEOTIDE SEQUENCE [LARGE SCALE GENOMIC DNA]</scope>
    <source>
        <strain evidence="4">Red630</strain>
    </source>
</reference>
<accession>A0ABM7X9C8</accession>
<gene>
    <name evidence="3" type="ORF">AMPC_15670</name>
</gene>
<dbReference type="Gene3D" id="1.10.780.10">
    <property type="entry name" value="Hydroxylamine Oxidoreductase, Chain A, domain 1"/>
    <property type="match status" value="1"/>
</dbReference>
<keyword evidence="4" id="KW-1185">Reference proteome</keyword>
<dbReference type="SUPFAM" id="SSF48695">
    <property type="entry name" value="Multiheme cytochromes"/>
    <property type="match status" value="1"/>
</dbReference>
<dbReference type="InterPro" id="IPR029467">
    <property type="entry name" value="Cyt_c7-like"/>
</dbReference>
<proteinExistence type="predicted"/>
<protein>
    <recommendedName>
        <fullName evidence="2">Cytochrome c7-like domain-containing protein</fullName>
    </recommendedName>
</protein>
<evidence type="ECO:0000259" key="2">
    <source>
        <dbReference type="Pfam" id="PF14522"/>
    </source>
</evidence>